<evidence type="ECO:0000256" key="4">
    <source>
        <dbReference type="ARBA" id="ARBA00022512"/>
    </source>
</evidence>
<dbReference type="GO" id="GO:0071555">
    <property type="term" value="P:cell wall organization"/>
    <property type="evidence" value="ECO:0007669"/>
    <property type="project" value="UniProtKB-KW"/>
</dbReference>
<keyword evidence="5" id="KW-0732">Signal</keyword>
<organism evidence="6">
    <name type="scientific">Musa acuminata subsp. malaccensis</name>
    <name type="common">Wild banana</name>
    <name type="synonym">Musa malaccensis</name>
    <dbReference type="NCBI Taxonomy" id="214687"/>
    <lineage>
        <taxon>Eukaryota</taxon>
        <taxon>Viridiplantae</taxon>
        <taxon>Streptophyta</taxon>
        <taxon>Embryophyta</taxon>
        <taxon>Tracheophyta</taxon>
        <taxon>Spermatophyta</taxon>
        <taxon>Magnoliopsida</taxon>
        <taxon>Liliopsida</taxon>
        <taxon>Zingiberales</taxon>
        <taxon>Musaceae</taxon>
        <taxon>Musa</taxon>
    </lineage>
</organism>
<evidence type="ECO:0000256" key="1">
    <source>
        <dbReference type="ARBA" id="ARBA00003534"/>
    </source>
</evidence>
<dbReference type="Pfam" id="PF03283">
    <property type="entry name" value="PAE"/>
    <property type="match status" value="2"/>
</dbReference>
<name>A0A8D7BAB2_MUSAM</name>
<protein>
    <recommendedName>
        <fullName evidence="5">Pectin acetylesterase</fullName>
        <ecNumber evidence="5">3.1.1.-</ecNumber>
    </recommendedName>
</protein>
<dbReference type="InterPro" id="IPR004963">
    <property type="entry name" value="PAE/NOTUM"/>
</dbReference>
<dbReference type="EC" id="3.1.1.-" evidence="5"/>
<keyword evidence="4 5" id="KW-0134">Cell wall</keyword>
<reference evidence="6" key="1">
    <citation type="submission" date="2021-03" db="EMBL/GenBank/DDBJ databases">
        <authorList>
            <consortium name="Genoscope - CEA"/>
            <person name="William W."/>
        </authorList>
    </citation>
    <scope>NUCLEOTIDE SEQUENCE</scope>
    <source>
        <strain evidence="6">Doubled-haploid Pahang</strain>
    </source>
</reference>
<feature type="chain" id="PRO_5034667857" description="Pectin acetylesterase" evidence="5">
    <location>
        <begin position="24"/>
        <end position="460"/>
    </location>
</feature>
<comment type="function">
    <text evidence="1 5">Hydrolyzes acetyl esters in homogalacturonan regions of pectin. In type I primary cell wall, galacturonic acid residues of pectin can be acetylated at the O-2 and O-3 positions. Decreasing the degree of acetylation of pectin gels in vitro alters their physical properties.</text>
</comment>
<comment type="subcellular location">
    <subcellularLocation>
        <location evidence="2 5">Secreted</location>
        <location evidence="2 5">Cell wall</location>
    </subcellularLocation>
</comment>
<accession>A0A8D7BAB2</accession>
<dbReference type="GO" id="GO:0016787">
    <property type="term" value="F:hydrolase activity"/>
    <property type="evidence" value="ECO:0007669"/>
    <property type="project" value="UniProtKB-KW"/>
</dbReference>
<evidence type="ECO:0000313" key="6">
    <source>
        <dbReference type="EMBL" id="CAG1863467.1"/>
    </source>
</evidence>
<keyword evidence="5" id="KW-0964">Secreted</keyword>
<dbReference type="PANTHER" id="PTHR21562:SF69">
    <property type="entry name" value="PECTIN ACETYLESTERASE 9"/>
    <property type="match status" value="1"/>
</dbReference>
<proteinExistence type="inferred from homology"/>
<sequence length="460" mass="51424">MMMSALWVVLMLLGVTPWRSIHCLEVKQEKRLLVAMTLVPHADCRLIDAVCLDGSPPAYHLHEGLGSGARNWLLQFEGGGWCNDVASCAARSKTRRGSTRYMNKLEVFSGILSNDSTANPDFYDWNRVKLRYCDGASFGGDSEFLNSTTALYFRGQRIWKAIVLDLLPKGLIQADKVLLSGCSAGGLATFLHCDDLTRFVPETATVKCISDAGFFLDVRDVSGQYTIRSFFSSLVSLQVRFLLLFVLSLTFRFAKLDVVPQGVQKNLNPNCTSSYGLFAYQCFFPQHALSYIRTPYFILNSAYDVYQQFHHIFVPPSADPRGRWYSCKLNPMACSPIQIAILQGFRNEMLEALESFEGSQNGGLFINSCFTHCQSELQEAWFGPSSPRLHNKTIAEVVGDWYFGRGMAKEVDCPYPCDSTCDDLIPSNQGREVPSTTPLRICTIGCPLFVICLLLPLMII</sequence>
<evidence type="ECO:0000256" key="5">
    <source>
        <dbReference type="RuleBase" id="RU363114"/>
    </source>
</evidence>
<comment type="similarity">
    <text evidence="3 5">Belongs to the pectinacetylesterase family.</text>
</comment>
<evidence type="ECO:0000256" key="2">
    <source>
        <dbReference type="ARBA" id="ARBA00004191"/>
    </source>
</evidence>
<feature type="signal peptide" evidence="5">
    <location>
        <begin position="1"/>
        <end position="23"/>
    </location>
</feature>
<keyword evidence="5" id="KW-0378">Hydrolase</keyword>
<dbReference type="PANTHER" id="PTHR21562">
    <property type="entry name" value="NOTUM-RELATED"/>
    <property type="match status" value="1"/>
</dbReference>
<evidence type="ECO:0000256" key="3">
    <source>
        <dbReference type="ARBA" id="ARBA00005784"/>
    </source>
</evidence>
<keyword evidence="5" id="KW-0961">Cell wall biogenesis/degradation</keyword>
<gene>
    <name evidence="6" type="ORF">GSMUA_21610.1</name>
</gene>
<dbReference type="AlphaFoldDB" id="A0A8D7BAB2"/>
<dbReference type="EMBL" id="HG996475">
    <property type="protein sequence ID" value="CAG1863467.1"/>
    <property type="molecule type" value="Genomic_DNA"/>
</dbReference>